<dbReference type="PATRIC" id="fig|320787.5.peg.3893"/>
<dbReference type="RefSeq" id="WP_014021630.1">
    <property type="nucleotide sequence ID" value="NZ_CAXBGM010000025.1"/>
</dbReference>
<accession>A0A0H4PEN4</accession>
<sequence>MNKASLQDISFLIPVRLDSVIRLENLMVVIDFLHHHLRSPILVLEASAYKTGIISALAGNKINYWFEEDRDDIFHRTKYINTLVGFSKTPFVAIWDCDVIIPPKQIIAALKCMKDGESSFVFPYAKEFLDTGMILREIFIKNRDLTVFTSHKAKMMSMYGPDPIGGAFLANLQDYKATGIENPNFYGWGREDGERIHRWKGLGYNHNRIDGPLFHLSHPRGINSSFHSNREDQGKWNDILYIKSLGKKELNNKIQEWSQS</sequence>
<organism evidence="1 2">
    <name type="scientific">Cyclobacterium amurskyense</name>
    <dbReference type="NCBI Taxonomy" id="320787"/>
    <lineage>
        <taxon>Bacteria</taxon>
        <taxon>Pseudomonadati</taxon>
        <taxon>Bacteroidota</taxon>
        <taxon>Cytophagia</taxon>
        <taxon>Cytophagales</taxon>
        <taxon>Cyclobacteriaceae</taxon>
        <taxon>Cyclobacterium</taxon>
    </lineage>
</organism>
<dbReference type="SUPFAM" id="SSF53448">
    <property type="entry name" value="Nucleotide-diphospho-sugar transferases"/>
    <property type="match status" value="1"/>
</dbReference>
<evidence type="ECO:0000313" key="1">
    <source>
        <dbReference type="EMBL" id="AKP52936.1"/>
    </source>
</evidence>
<proteinExistence type="predicted"/>
<dbReference type="KEGG" id="camu:CA2015_3556"/>
<dbReference type="EMBL" id="CP012040">
    <property type="protein sequence ID" value="AKP52936.1"/>
    <property type="molecule type" value="Genomic_DNA"/>
</dbReference>
<keyword evidence="2" id="KW-1185">Reference proteome</keyword>
<protein>
    <submittedName>
        <fullName evidence="1">Uncharacterized protein</fullName>
    </submittedName>
</protein>
<dbReference type="Gene3D" id="3.90.550.10">
    <property type="entry name" value="Spore Coat Polysaccharide Biosynthesis Protein SpsA, Chain A"/>
    <property type="match status" value="1"/>
</dbReference>
<dbReference type="Proteomes" id="UP000036520">
    <property type="component" value="Chromosome"/>
</dbReference>
<gene>
    <name evidence="1" type="ORF">CA2015_3556</name>
</gene>
<dbReference type="InterPro" id="IPR029044">
    <property type="entry name" value="Nucleotide-diphossugar_trans"/>
</dbReference>
<dbReference type="OrthoDB" id="7295299at2"/>
<name>A0A0H4PEN4_9BACT</name>
<dbReference type="AlphaFoldDB" id="A0A0H4PEN4"/>
<reference evidence="1 2" key="1">
    <citation type="submission" date="2015-07" db="EMBL/GenBank/DDBJ databases">
        <authorList>
            <person name="Kim K.M."/>
        </authorList>
    </citation>
    <scope>NUCLEOTIDE SEQUENCE [LARGE SCALE GENOMIC DNA]</scope>
    <source>
        <strain evidence="1 2">KCTC 12363</strain>
    </source>
</reference>
<dbReference type="STRING" id="320787.CA2015_3556"/>
<evidence type="ECO:0000313" key="2">
    <source>
        <dbReference type="Proteomes" id="UP000036520"/>
    </source>
</evidence>